<evidence type="ECO:0000313" key="8">
    <source>
        <dbReference type="EMBL" id="CRK93993.1"/>
    </source>
</evidence>
<dbReference type="PANTHER" id="PTHR14344">
    <property type="entry name" value="WD REPEAT PROTEIN"/>
    <property type="match status" value="1"/>
</dbReference>
<dbReference type="Gene3D" id="2.130.10.10">
    <property type="entry name" value="YVTN repeat-like/Quinoprotein amine dehydrogenase"/>
    <property type="match status" value="2"/>
</dbReference>
<dbReference type="EMBL" id="CVRI01000038">
    <property type="protein sequence ID" value="CRK93993.1"/>
    <property type="molecule type" value="Genomic_DNA"/>
</dbReference>
<dbReference type="InterPro" id="IPR036322">
    <property type="entry name" value="WD40_repeat_dom_sf"/>
</dbReference>
<reference evidence="8 9" key="1">
    <citation type="submission" date="2015-04" db="EMBL/GenBank/DDBJ databases">
        <authorList>
            <person name="Syromyatnikov M.Y."/>
            <person name="Popov V.N."/>
        </authorList>
    </citation>
    <scope>NUCLEOTIDE SEQUENCE [LARGE SCALE GENOMIC DNA]</scope>
</reference>
<gene>
    <name evidence="8" type="ORF">CLUMA_CG007519</name>
</gene>
<dbReference type="Pfam" id="PF00400">
    <property type="entry name" value="WD40"/>
    <property type="match status" value="1"/>
</dbReference>
<dbReference type="OrthoDB" id="5594999at2759"/>
<comment type="subcellular location">
    <subcellularLocation>
        <location evidence="1">Cytoplasm</location>
    </subcellularLocation>
</comment>
<evidence type="ECO:0000256" key="5">
    <source>
        <dbReference type="ARBA" id="ARBA00022737"/>
    </source>
</evidence>
<evidence type="ECO:0000256" key="1">
    <source>
        <dbReference type="ARBA" id="ARBA00004496"/>
    </source>
</evidence>
<name>A0A1J1I6G0_9DIPT</name>
<keyword evidence="5" id="KW-0677">Repeat</keyword>
<dbReference type="Proteomes" id="UP000183832">
    <property type="component" value="Unassembled WGS sequence"/>
</dbReference>
<keyword evidence="9" id="KW-1185">Reference proteome</keyword>
<dbReference type="InterPro" id="IPR015943">
    <property type="entry name" value="WD40/YVTN_repeat-like_dom_sf"/>
</dbReference>
<evidence type="ECO:0000256" key="2">
    <source>
        <dbReference type="ARBA" id="ARBA00022490"/>
    </source>
</evidence>
<evidence type="ECO:0000256" key="7">
    <source>
        <dbReference type="ARBA" id="ARBA00040154"/>
    </source>
</evidence>
<proteinExistence type="inferred from homology"/>
<dbReference type="InterPro" id="IPR001680">
    <property type="entry name" value="WD40_rpt"/>
</dbReference>
<dbReference type="STRING" id="568069.A0A1J1I6G0"/>
<dbReference type="GO" id="GO:0005737">
    <property type="term" value="C:cytoplasm"/>
    <property type="evidence" value="ECO:0007669"/>
    <property type="project" value="UniProtKB-SubCell"/>
</dbReference>
<dbReference type="SUPFAM" id="SSF50978">
    <property type="entry name" value="WD40 repeat-like"/>
    <property type="match status" value="3"/>
</dbReference>
<evidence type="ECO:0000313" key="9">
    <source>
        <dbReference type="Proteomes" id="UP000183832"/>
    </source>
</evidence>
<evidence type="ECO:0000256" key="3">
    <source>
        <dbReference type="ARBA" id="ARBA00022574"/>
    </source>
</evidence>
<evidence type="ECO:0000256" key="6">
    <source>
        <dbReference type="ARBA" id="ARBA00038255"/>
    </source>
</evidence>
<dbReference type="GO" id="GO:0030488">
    <property type="term" value="P:tRNA methylation"/>
    <property type="evidence" value="ECO:0007669"/>
    <property type="project" value="TreeGrafter"/>
</dbReference>
<keyword evidence="4" id="KW-0819">tRNA processing</keyword>
<organism evidence="8 9">
    <name type="scientific">Clunio marinus</name>
    <dbReference type="NCBI Taxonomy" id="568069"/>
    <lineage>
        <taxon>Eukaryota</taxon>
        <taxon>Metazoa</taxon>
        <taxon>Ecdysozoa</taxon>
        <taxon>Arthropoda</taxon>
        <taxon>Hexapoda</taxon>
        <taxon>Insecta</taxon>
        <taxon>Pterygota</taxon>
        <taxon>Neoptera</taxon>
        <taxon>Endopterygota</taxon>
        <taxon>Diptera</taxon>
        <taxon>Nematocera</taxon>
        <taxon>Chironomoidea</taxon>
        <taxon>Chironomidae</taxon>
        <taxon>Clunio</taxon>
    </lineage>
</organism>
<comment type="similarity">
    <text evidence="6">Belongs to the WD repeat WDR6 family.</text>
</comment>
<dbReference type="AlphaFoldDB" id="A0A1J1I6G0"/>
<accession>A0A1J1I6G0</accession>
<dbReference type="InterPro" id="IPR051973">
    <property type="entry name" value="tRNA_Anticodon_Mtase-Reg"/>
</dbReference>
<keyword evidence="3" id="KW-0853">WD repeat</keyword>
<dbReference type="PANTHER" id="PTHR14344:SF3">
    <property type="entry name" value="WD REPEAT-CONTAINING PROTEIN 6"/>
    <property type="match status" value="1"/>
</dbReference>
<sequence length="945" mass="108267">MSFVDSICIKVLNHAAIIYGKGNRLILLTGKKQIVNNIQPYDKIHHISFIKQNEDAYKVVCSAGREVLVTNVIDNKFCESVLFKISDWISSIKILENESIIVMTAHSLVSLIKIVEGKPIIETKLRCEENSTLYCSQIQGSCWNNLTFFGGTALGELLVWRKINEKPHIIHRQFLHNGVIFSIDYYNNYLLTSSDDRSLKVHKISFDNNSMELKEIKQLFGHTSRVFTGKSINFNDGIYFVSTGEDSNVCIWSENGELLSKKNVCSSGVIWNFDYQKETETIITCSSTGKLNKFKLREILFQKLDKISINSKANPAKIEYYEDSLIILDSDMNLHLKSPGKSSMKIEQTEENVRKFVATDLYENRLFLAAKSSVLVYEISKERNLTFMKELDIKNLLKNSVDLNYLRSIHSLSKSRIFISDANGLCLVLNIEHESIERLLKIPQSSEPWTTAVKQIDNIWLVADRVGNLFLFKDNERVEILNPIQKLWKLHGQLGVTNIITQNDGFIKTTGNDGTVKTLFIDKDEIEIRQCQRTLVNWIEKVCIWREKEFLLGFNDNYFVIANKRQIIYEHRCGGRHRHWDVSYDNIKNLVTFTYIQKKEINSVQFFLSDFSFDVDDDVLWHVKECNVMKIVDGNVLISGGEDTLLKLTSFEAIGNEIKFKEMLDINSQISSIKTIATWKDQNELLIISAGGRAQITVTRIFNMKYAKEEVNFMLTNSLENGNSKESTLDPETRFTCISVDKNSSKVYVACSDGFIRVLNLTRTNDGKCMKLELFLEHFYGKCLLQLHLIGEIILTMATDGIVCFWKPKKDFSNLKLIKTLKHNQSGINCFDVFNKGNGNYVIGTSGDDMEIHITKFVIESEKIEVQETIFTSLVHTAQVTGLKFLSEKIFFTTSIDQTICKLKIEEEIKILDRKFICIADVKGFEFTIDKIFAYGAGLETLPVF</sequence>
<evidence type="ECO:0000256" key="4">
    <source>
        <dbReference type="ARBA" id="ARBA00022694"/>
    </source>
</evidence>
<protein>
    <recommendedName>
        <fullName evidence="7">tRNA (34-2'-O)-methyltransferase regulator WDR6</fullName>
    </recommendedName>
</protein>
<keyword evidence="2" id="KW-0963">Cytoplasm</keyword>
<dbReference type="SMART" id="SM00320">
    <property type="entry name" value="WD40"/>
    <property type="match status" value="5"/>
</dbReference>